<dbReference type="RefSeq" id="WP_209532958.1">
    <property type="nucleotide sequence ID" value="NZ_JAEEGA010000028.1"/>
</dbReference>
<dbReference type="Proteomes" id="UP000674938">
    <property type="component" value="Unassembled WGS sequence"/>
</dbReference>
<evidence type="ECO:0000256" key="3">
    <source>
        <dbReference type="ARBA" id="ARBA00022679"/>
    </source>
</evidence>
<protein>
    <submittedName>
        <fullName evidence="8">PTS lactose/cellobiose transporter subunit IIA</fullName>
    </submittedName>
</protein>
<organism evidence="8 9">
    <name type="scientific">Vagococcus allomyrinae</name>
    <dbReference type="NCBI Taxonomy" id="2794353"/>
    <lineage>
        <taxon>Bacteria</taxon>
        <taxon>Bacillati</taxon>
        <taxon>Bacillota</taxon>
        <taxon>Bacilli</taxon>
        <taxon>Lactobacillales</taxon>
        <taxon>Enterococcaceae</taxon>
        <taxon>Vagococcus</taxon>
    </lineage>
</organism>
<evidence type="ECO:0000256" key="4">
    <source>
        <dbReference type="ARBA" id="ARBA00022683"/>
    </source>
</evidence>
<feature type="modified residue" description="Phosphohistidine; by HPr" evidence="7">
    <location>
        <position position="76"/>
    </location>
</feature>
<dbReference type="GO" id="GO:0009401">
    <property type="term" value="P:phosphoenolpyruvate-dependent sugar phosphotransferase system"/>
    <property type="evidence" value="ECO:0007669"/>
    <property type="project" value="UniProtKB-KW"/>
</dbReference>
<evidence type="ECO:0000256" key="2">
    <source>
        <dbReference type="ARBA" id="ARBA00022597"/>
    </source>
</evidence>
<keyword evidence="9" id="KW-1185">Reference proteome</keyword>
<dbReference type="AlphaFoldDB" id="A0A940PGK7"/>
<comment type="caution">
    <text evidence="8">The sequence shown here is derived from an EMBL/GenBank/DDBJ whole genome shotgun (WGS) entry which is preliminary data.</text>
</comment>
<accession>A0A940PGK7</accession>
<evidence type="ECO:0000313" key="9">
    <source>
        <dbReference type="Proteomes" id="UP000674938"/>
    </source>
</evidence>
<dbReference type="PANTHER" id="PTHR34382:SF7">
    <property type="entry name" value="PTS SYSTEM N,N'-DIACETYLCHITOBIOSE-SPECIFIC EIIA COMPONENT"/>
    <property type="match status" value="1"/>
</dbReference>
<feature type="binding site" evidence="6">
    <location>
        <position position="79"/>
    </location>
    <ligand>
        <name>Mg(2+)</name>
        <dbReference type="ChEBI" id="CHEBI:18420"/>
        <note>ligand shared between all trimeric partners</note>
    </ligand>
</feature>
<comment type="cofactor">
    <cofactor evidence="6">
        <name>Mg(2+)</name>
        <dbReference type="ChEBI" id="CHEBI:18420"/>
    </cofactor>
    <text evidence="6">Binds 1 Mg(2+) ion per trimer.</text>
</comment>
<dbReference type="PANTHER" id="PTHR34382">
    <property type="entry name" value="PTS SYSTEM N,N'-DIACETYLCHITOBIOSE-SPECIFIC EIIA COMPONENT"/>
    <property type="match status" value="1"/>
</dbReference>
<dbReference type="PROSITE" id="PS51095">
    <property type="entry name" value="PTS_EIIA_TYPE_3"/>
    <property type="match status" value="1"/>
</dbReference>
<evidence type="ECO:0000256" key="6">
    <source>
        <dbReference type="PIRSR" id="PIRSR000699-2"/>
    </source>
</evidence>
<keyword evidence="6" id="KW-0460">Magnesium</keyword>
<sequence>MELEQTIMRIIVHAGQAKSLAMTSIELARGNKIVESDEQLQRCSESMKEAHKAHSELLAFFASEETQQVVPLLLVHAEDHLMAATTSFDFAKEFRLLYQAIYK</sequence>
<evidence type="ECO:0000256" key="1">
    <source>
        <dbReference type="ARBA" id="ARBA00022448"/>
    </source>
</evidence>
<dbReference type="GO" id="GO:0046872">
    <property type="term" value="F:metal ion binding"/>
    <property type="evidence" value="ECO:0007669"/>
    <property type="project" value="UniProtKB-KW"/>
</dbReference>
<keyword evidence="4" id="KW-0598">Phosphotransferase system</keyword>
<dbReference type="EMBL" id="JAEEGA010000028">
    <property type="protein sequence ID" value="MBP1044469.1"/>
    <property type="molecule type" value="Genomic_DNA"/>
</dbReference>
<reference evidence="8" key="1">
    <citation type="submission" date="2020-12" db="EMBL/GenBank/DDBJ databases">
        <title>Vagococcus allomyrinae sp. nov. and Enterococcus lavae sp. nov., isolated from the larvae of Allomyrina dichotoma.</title>
        <authorList>
            <person name="Lee S.D."/>
        </authorList>
    </citation>
    <scope>NUCLEOTIDE SEQUENCE</scope>
    <source>
        <strain evidence="8">BWB3-3</strain>
    </source>
</reference>
<dbReference type="Gene3D" id="1.20.58.80">
    <property type="entry name" value="Phosphotransferase system, lactose/cellobiose-type IIA subunit"/>
    <property type="match status" value="1"/>
</dbReference>
<feature type="active site" description="Tele-phosphohistidine intermediate" evidence="5">
    <location>
        <position position="76"/>
    </location>
</feature>
<keyword evidence="3" id="KW-0808">Transferase</keyword>
<dbReference type="PIRSF" id="PIRSF000699">
    <property type="entry name" value="PTS_IILac_III"/>
    <property type="match status" value="1"/>
</dbReference>
<name>A0A940PGK7_9ENTE</name>
<dbReference type="Pfam" id="PF02255">
    <property type="entry name" value="PTS_IIA"/>
    <property type="match status" value="1"/>
</dbReference>
<proteinExistence type="predicted"/>
<keyword evidence="6" id="KW-0479">Metal-binding</keyword>
<dbReference type="InterPro" id="IPR036542">
    <property type="entry name" value="PTS_IIA_lac/cel_sf"/>
</dbReference>
<keyword evidence="2" id="KW-0762">Sugar transport</keyword>
<dbReference type="GO" id="GO:0016740">
    <property type="term" value="F:transferase activity"/>
    <property type="evidence" value="ECO:0007669"/>
    <property type="project" value="UniProtKB-KW"/>
</dbReference>
<dbReference type="SUPFAM" id="SSF46973">
    <property type="entry name" value="Enzyme IIa from lactose specific PTS, IIa-lac"/>
    <property type="match status" value="1"/>
</dbReference>
<evidence type="ECO:0000313" key="8">
    <source>
        <dbReference type="EMBL" id="MBP1044469.1"/>
    </source>
</evidence>
<evidence type="ECO:0000256" key="7">
    <source>
        <dbReference type="PROSITE-ProRule" id="PRU00418"/>
    </source>
</evidence>
<evidence type="ECO:0000256" key="5">
    <source>
        <dbReference type="PIRSR" id="PIRSR000699-1"/>
    </source>
</evidence>
<keyword evidence="1" id="KW-0813">Transport</keyword>
<gene>
    <name evidence="8" type="ORF">I6N95_26015</name>
</gene>
<dbReference type="InterPro" id="IPR003188">
    <property type="entry name" value="PTS_IIA_lac/cel"/>
</dbReference>